<dbReference type="GO" id="GO:0006351">
    <property type="term" value="P:DNA-templated transcription"/>
    <property type="evidence" value="ECO:0007669"/>
    <property type="project" value="InterPro"/>
</dbReference>
<dbReference type="CDD" id="cd12148">
    <property type="entry name" value="fungal_TF_MHR"/>
    <property type="match status" value="1"/>
</dbReference>
<organism evidence="4 5">
    <name type="scientific">Massarina eburnea CBS 473.64</name>
    <dbReference type="NCBI Taxonomy" id="1395130"/>
    <lineage>
        <taxon>Eukaryota</taxon>
        <taxon>Fungi</taxon>
        <taxon>Dikarya</taxon>
        <taxon>Ascomycota</taxon>
        <taxon>Pezizomycotina</taxon>
        <taxon>Dothideomycetes</taxon>
        <taxon>Pleosporomycetidae</taxon>
        <taxon>Pleosporales</taxon>
        <taxon>Massarineae</taxon>
        <taxon>Massarinaceae</taxon>
        <taxon>Massarina</taxon>
    </lineage>
</organism>
<dbReference type="SMART" id="SM00066">
    <property type="entry name" value="GAL4"/>
    <property type="match status" value="1"/>
</dbReference>
<dbReference type="AlphaFoldDB" id="A0A6A6S7A7"/>
<evidence type="ECO:0000256" key="2">
    <source>
        <dbReference type="ARBA" id="ARBA00023242"/>
    </source>
</evidence>
<keyword evidence="2" id="KW-0539">Nucleus</keyword>
<sequence length="503" mass="56293">MSSTTSTPVKRACDSCHRRKVKCIGEGTNSCKNCVSAGLACTYNAIPQKKGPKGSRAKVLSELRENQRNAQFTTGLTHELGFDSRLAATFARTPGLLPLALVDRCFDFFFANVYPSQPILHRQRAQETVMSIEHSTEAYCMVLALCAYVMIQANMSVPPELLPRPEMAQLPNVSIGHVLLEEAVRVRKGLDYLEIPSHTSILTSWFFYGCHFGLGRDNTAWSCLREATTQAQLLGMHDEESYKADPLDISRRRVLYWLLFIAERTHALHKHRPISLFATIHPPSLNEFPEDRQIASGLDLMINLYKPVDETLVNIWNKVHPHANPTWIAQVQKQLSEALPSYLECTESQAVDLRVTQQWLRTMLWQLCVSQGLVSSVAAETAMTFKYPIEISRDLLSMTHQFSQHAMEVHGVGLIEKLFDIACCLTDVVACIPFSPDTFALGPRDYVSRFLTLFSALHGGQTRYLQLLVAKVSEVQGWSMNGLPPPPVALSVLAEKTADFSTL</sequence>
<dbReference type="Proteomes" id="UP000799753">
    <property type="component" value="Unassembled WGS sequence"/>
</dbReference>
<accession>A0A6A6S7A7</accession>
<keyword evidence="5" id="KW-1185">Reference proteome</keyword>
<dbReference type="InterPro" id="IPR001138">
    <property type="entry name" value="Zn2Cys6_DnaBD"/>
</dbReference>
<dbReference type="SMART" id="SM00906">
    <property type="entry name" value="Fungal_trans"/>
    <property type="match status" value="1"/>
</dbReference>
<dbReference type="InterPro" id="IPR007219">
    <property type="entry name" value="XnlR_reg_dom"/>
</dbReference>
<keyword evidence="1" id="KW-0479">Metal-binding</keyword>
<dbReference type="GO" id="GO:0003677">
    <property type="term" value="F:DNA binding"/>
    <property type="evidence" value="ECO:0007669"/>
    <property type="project" value="InterPro"/>
</dbReference>
<proteinExistence type="predicted"/>
<dbReference type="PANTHER" id="PTHR31668">
    <property type="entry name" value="GLUCOSE TRANSPORT TRANSCRIPTION REGULATOR RGT1-RELATED-RELATED"/>
    <property type="match status" value="1"/>
</dbReference>
<dbReference type="PROSITE" id="PS00463">
    <property type="entry name" value="ZN2_CY6_FUNGAL_1"/>
    <property type="match status" value="1"/>
</dbReference>
<dbReference type="SUPFAM" id="SSF57701">
    <property type="entry name" value="Zn2/Cys6 DNA-binding domain"/>
    <property type="match status" value="1"/>
</dbReference>
<dbReference type="GO" id="GO:0000981">
    <property type="term" value="F:DNA-binding transcription factor activity, RNA polymerase II-specific"/>
    <property type="evidence" value="ECO:0007669"/>
    <property type="project" value="InterPro"/>
</dbReference>
<evidence type="ECO:0000313" key="5">
    <source>
        <dbReference type="Proteomes" id="UP000799753"/>
    </source>
</evidence>
<gene>
    <name evidence="4" type="ORF">P280DRAFT_515932</name>
</gene>
<dbReference type="Pfam" id="PF04082">
    <property type="entry name" value="Fungal_trans"/>
    <property type="match status" value="1"/>
</dbReference>
<dbReference type="InterPro" id="IPR050797">
    <property type="entry name" value="Carb_Metab_Trans_Reg"/>
</dbReference>
<reference evidence="4" key="1">
    <citation type="journal article" date="2020" name="Stud. Mycol.">
        <title>101 Dothideomycetes genomes: a test case for predicting lifestyles and emergence of pathogens.</title>
        <authorList>
            <person name="Haridas S."/>
            <person name="Albert R."/>
            <person name="Binder M."/>
            <person name="Bloem J."/>
            <person name="Labutti K."/>
            <person name="Salamov A."/>
            <person name="Andreopoulos B."/>
            <person name="Baker S."/>
            <person name="Barry K."/>
            <person name="Bills G."/>
            <person name="Bluhm B."/>
            <person name="Cannon C."/>
            <person name="Castanera R."/>
            <person name="Culley D."/>
            <person name="Daum C."/>
            <person name="Ezra D."/>
            <person name="Gonzalez J."/>
            <person name="Henrissat B."/>
            <person name="Kuo A."/>
            <person name="Liang C."/>
            <person name="Lipzen A."/>
            <person name="Lutzoni F."/>
            <person name="Magnuson J."/>
            <person name="Mondo S."/>
            <person name="Nolan M."/>
            <person name="Ohm R."/>
            <person name="Pangilinan J."/>
            <person name="Park H.-J."/>
            <person name="Ramirez L."/>
            <person name="Alfaro M."/>
            <person name="Sun H."/>
            <person name="Tritt A."/>
            <person name="Yoshinaga Y."/>
            <person name="Zwiers L.-H."/>
            <person name="Turgeon B."/>
            <person name="Goodwin S."/>
            <person name="Spatafora J."/>
            <person name="Crous P."/>
            <person name="Grigoriev I."/>
        </authorList>
    </citation>
    <scope>NUCLEOTIDE SEQUENCE</scope>
    <source>
        <strain evidence="4">CBS 473.64</strain>
    </source>
</reference>
<feature type="domain" description="Zn(2)-C6 fungal-type" evidence="3">
    <location>
        <begin position="12"/>
        <end position="43"/>
    </location>
</feature>
<dbReference type="EMBL" id="MU006780">
    <property type="protein sequence ID" value="KAF2643535.1"/>
    <property type="molecule type" value="Genomic_DNA"/>
</dbReference>
<evidence type="ECO:0000256" key="1">
    <source>
        <dbReference type="ARBA" id="ARBA00022723"/>
    </source>
</evidence>
<dbReference type="OrthoDB" id="4132249at2759"/>
<dbReference type="PANTHER" id="PTHR31668:SF20">
    <property type="entry name" value="ZN(II)2CYS6 TRANSCRIPTION FACTOR (EUROFUNG)"/>
    <property type="match status" value="1"/>
</dbReference>
<dbReference type="CDD" id="cd00067">
    <property type="entry name" value="GAL4"/>
    <property type="match status" value="1"/>
</dbReference>
<protein>
    <recommendedName>
        <fullName evidence="3">Zn(2)-C6 fungal-type domain-containing protein</fullName>
    </recommendedName>
</protein>
<dbReference type="InterPro" id="IPR036864">
    <property type="entry name" value="Zn2-C6_fun-type_DNA-bd_sf"/>
</dbReference>
<dbReference type="GO" id="GO:0008270">
    <property type="term" value="F:zinc ion binding"/>
    <property type="evidence" value="ECO:0007669"/>
    <property type="project" value="InterPro"/>
</dbReference>
<dbReference type="PROSITE" id="PS50048">
    <property type="entry name" value="ZN2_CY6_FUNGAL_2"/>
    <property type="match status" value="1"/>
</dbReference>
<name>A0A6A6S7A7_9PLEO</name>
<evidence type="ECO:0000259" key="3">
    <source>
        <dbReference type="PROSITE" id="PS50048"/>
    </source>
</evidence>
<dbReference type="Pfam" id="PF00172">
    <property type="entry name" value="Zn_clus"/>
    <property type="match status" value="1"/>
</dbReference>
<evidence type="ECO:0000313" key="4">
    <source>
        <dbReference type="EMBL" id="KAF2643535.1"/>
    </source>
</evidence>
<dbReference type="Gene3D" id="4.10.240.10">
    <property type="entry name" value="Zn(2)-C6 fungal-type DNA-binding domain"/>
    <property type="match status" value="1"/>
</dbReference>